<evidence type="ECO:0000256" key="3">
    <source>
        <dbReference type="ARBA" id="ARBA00023015"/>
    </source>
</evidence>
<dbReference type="CDD" id="cd06170">
    <property type="entry name" value="LuxR_C_like"/>
    <property type="match status" value="1"/>
</dbReference>
<evidence type="ECO:0000256" key="2">
    <source>
        <dbReference type="ARBA" id="ARBA00022777"/>
    </source>
</evidence>
<keyword evidence="3" id="KW-0805">Transcription regulation</keyword>
<feature type="domain" description="PAC" evidence="11">
    <location>
        <begin position="296"/>
        <end position="349"/>
    </location>
</feature>
<keyword evidence="5" id="KW-0804">Transcription</keyword>
<keyword evidence="1 6" id="KW-0597">Phosphoprotein</keyword>
<dbReference type="PANTHER" id="PTHR43214">
    <property type="entry name" value="TWO-COMPONENT RESPONSE REGULATOR"/>
    <property type="match status" value="1"/>
</dbReference>
<evidence type="ECO:0000259" key="11">
    <source>
        <dbReference type="PROSITE" id="PS50113"/>
    </source>
</evidence>
<organism evidence="12 13">
    <name type="scientific">Pseudomonas nitroreducens</name>
    <dbReference type="NCBI Taxonomy" id="46680"/>
    <lineage>
        <taxon>Bacteria</taxon>
        <taxon>Pseudomonadati</taxon>
        <taxon>Pseudomonadota</taxon>
        <taxon>Gammaproteobacteria</taxon>
        <taxon>Pseudomonadales</taxon>
        <taxon>Pseudomonadaceae</taxon>
        <taxon>Pseudomonas</taxon>
    </lineage>
</organism>
<dbReference type="SUPFAM" id="SSF46894">
    <property type="entry name" value="C-terminal effector domain of the bipartite response regulators"/>
    <property type="match status" value="1"/>
</dbReference>
<dbReference type="PROSITE" id="PS00622">
    <property type="entry name" value="HTH_LUXR_1"/>
    <property type="match status" value="1"/>
</dbReference>
<dbReference type="InterPro" id="IPR000014">
    <property type="entry name" value="PAS"/>
</dbReference>
<dbReference type="InterPro" id="IPR035965">
    <property type="entry name" value="PAS-like_dom_sf"/>
</dbReference>
<dbReference type="EMBL" id="VASG01000006">
    <property type="protein sequence ID" value="TLP71555.1"/>
    <property type="molecule type" value="Genomic_DNA"/>
</dbReference>
<name>A0A5R9A0D8_PSENT</name>
<dbReference type="SMART" id="SM00091">
    <property type="entry name" value="PAS"/>
    <property type="match status" value="1"/>
</dbReference>
<dbReference type="GO" id="GO:0016301">
    <property type="term" value="F:kinase activity"/>
    <property type="evidence" value="ECO:0007669"/>
    <property type="project" value="UniProtKB-KW"/>
</dbReference>
<dbReference type="PROSITE" id="PS50109">
    <property type="entry name" value="HIS_KIN"/>
    <property type="match status" value="1"/>
</dbReference>
<evidence type="ECO:0000256" key="6">
    <source>
        <dbReference type="PROSITE-ProRule" id="PRU00169"/>
    </source>
</evidence>
<dbReference type="SUPFAM" id="SSF55874">
    <property type="entry name" value="ATPase domain of HSP90 chaperone/DNA topoisomerase II/histidine kinase"/>
    <property type="match status" value="1"/>
</dbReference>
<dbReference type="InterPro" id="IPR000792">
    <property type="entry name" value="Tscrpt_reg_LuxR_C"/>
</dbReference>
<dbReference type="Gene3D" id="3.30.565.10">
    <property type="entry name" value="Histidine kinase-like ATPase, C-terminal domain"/>
    <property type="match status" value="1"/>
</dbReference>
<sequence>MARILIADEHPMTRYAVRMLLQAERHSVVGEACNGLEALSLTTRLAPDLLIIDIDLSQLTGLDVISRLRSRGMTLPILGYSTQDSEHYVGRFLQVGASGFVSKHQDIDRLKEALAVLLRGHSYFPADMLGSVHRGSVHENDAERVASLSNRELSVLSLLASGYSNQEIAHELTISEKSVSTYRARMRSKLNLSSMLDLIDFARRNHLAAPASHTHDSGADGGEAPMWRSMVESLPAAFYVRDTEARLVYANPAHLELYQSELDDVLGTRTTEVDWYQPSDARNMLRFLQRAISEEQSFNKDIELSVHGQRRVLHHWGTPYRDSDGNLLGMICCSTDITERYDQLNELRSRAEASELAHQQLTDLFTSATTHLNERIEALADTLAQPDSKDLDQALAILEELKVHGASLKRALVAQDDVPLMPTQLDELAAEVLDVLHAPADQKRLPLKLEADSRSRKSLLVDAKSLREALRHLGLYVIDLTDDGSVQLRIAASPKQQQMGVRITIEGLPGNKRREMRAYSLSELTRDYPARNPARNSLSLNIAQHLINSIGGELQVSHLPGQGCCATVHLLLQQTSTR</sequence>
<dbReference type="SUPFAM" id="SSF55785">
    <property type="entry name" value="PYP-like sensor domain (PAS domain)"/>
    <property type="match status" value="1"/>
</dbReference>
<dbReference type="InterPro" id="IPR000700">
    <property type="entry name" value="PAS-assoc_C"/>
</dbReference>
<keyword evidence="4" id="KW-0238">DNA-binding</keyword>
<evidence type="ECO:0000256" key="1">
    <source>
        <dbReference type="ARBA" id="ARBA00022553"/>
    </source>
</evidence>
<dbReference type="Pfam" id="PF08448">
    <property type="entry name" value="PAS_4"/>
    <property type="match status" value="1"/>
</dbReference>
<dbReference type="GO" id="GO:0003677">
    <property type="term" value="F:DNA binding"/>
    <property type="evidence" value="ECO:0007669"/>
    <property type="project" value="UniProtKB-KW"/>
</dbReference>
<dbReference type="Pfam" id="PF00072">
    <property type="entry name" value="Response_reg"/>
    <property type="match status" value="1"/>
</dbReference>
<reference evidence="13" key="2">
    <citation type="submission" date="2019-06" db="EMBL/GenBank/DDBJ databases">
        <title>AzeR, a transcriptional regulator that responds to azelaic acid in Pseudomonas nitroreducens.</title>
        <authorList>
            <person name="Bez C."/>
            <person name="Javvadi S.G."/>
            <person name="Bertani I."/>
            <person name="Devescovi G."/>
            <person name="Studholme D.J."/>
            <person name="Geller A."/>
            <person name="Levy A."/>
            <person name="Venturi V."/>
        </authorList>
    </citation>
    <scope>NUCLEOTIDE SEQUENCE [LARGE SCALE GENOMIC DNA]</scope>
    <source>
        <strain evidence="13">DSM 9128</strain>
    </source>
</reference>
<keyword evidence="2" id="KW-0418">Kinase</keyword>
<proteinExistence type="predicted"/>
<dbReference type="InterPro" id="IPR001789">
    <property type="entry name" value="Sig_transdc_resp-reg_receiver"/>
</dbReference>
<dbReference type="Gene3D" id="3.30.450.20">
    <property type="entry name" value="PAS domain"/>
    <property type="match status" value="1"/>
</dbReference>
<dbReference type="RefSeq" id="WP_138215737.1">
    <property type="nucleotide sequence ID" value="NZ_VASG01000006.1"/>
</dbReference>
<dbReference type="InterPro" id="IPR039420">
    <property type="entry name" value="WalR-like"/>
</dbReference>
<evidence type="ECO:0000313" key="12">
    <source>
        <dbReference type="EMBL" id="TLP71555.1"/>
    </source>
</evidence>
<evidence type="ECO:0000259" key="7">
    <source>
        <dbReference type="PROSITE" id="PS50043"/>
    </source>
</evidence>
<evidence type="ECO:0000256" key="4">
    <source>
        <dbReference type="ARBA" id="ARBA00023125"/>
    </source>
</evidence>
<evidence type="ECO:0000259" key="8">
    <source>
        <dbReference type="PROSITE" id="PS50109"/>
    </source>
</evidence>
<dbReference type="InterPro" id="IPR016032">
    <property type="entry name" value="Sig_transdc_resp-reg_C-effctor"/>
</dbReference>
<evidence type="ECO:0000256" key="5">
    <source>
        <dbReference type="ARBA" id="ARBA00023163"/>
    </source>
</evidence>
<feature type="domain" description="Histidine kinase" evidence="8">
    <location>
        <begin position="355"/>
        <end position="574"/>
    </location>
</feature>
<dbReference type="PRINTS" id="PR00038">
    <property type="entry name" value="HTHLUXR"/>
</dbReference>
<dbReference type="GO" id="GO:0000160">
    <property type="term" value="P:phosphorelay signal transduction system"/>
    <property type="evidence" value="ECO:0007669"/>
    <property type="project" value="InterPro"/>
</dbReference>
<dbReference type="InterPro" id="IPR005467">
    <property type="entry name" value="His_kinase_dom"/>
</dbReference>
<dbReference type="CDD" id="cd17535">
    <property type="entry name" value="REC_NarL-like"/>
    <property type="match status" value="1"/>
</dbReference>
<feature type="domain" description="HTH luxR-type" evidence="7">
    <location>
        <begin position="141"/>
        <end position="206"/>
    </location>
</feature>
<dbReference type="SMART" id="SM00421">
    <property type="entry name" value="HTH_LUXR"/>
    <property type="match status" value="1"/>
</dbReference>
<dbReference type="InterPro" id="IPR058245">
    <property type="entry name" value="NreC/VraR/RcsB-like_REC"/>
</dbReference>
<accession>A0A5R9A0D8</accession>
<dbReference type="AlphaFoldDB" id="A0A5R9A0D8"/>
<dbReference type="PROSITE" id="PS50110">
    <property type="entry name" value="RESPONSE_REGULATORY"/>
    <property type="match status" value="1"/>
</dbReference>
<dbReference type="CDD" id="cd00130">
    <property type="entry name" value="PAS"/>
    <property type="match status" value="1"/>
</dbReference>
<dbReference type="InterPro" id="IPR013656">
    <property type="entry name" value="PAS_4"/>
</dbReference>
<dbReference type="SMART" id="SM00448">
    <property type="entry name" value="REC"/>
    <property type="match status" value="1"/>
</dbReference>
<feature type="domain" description="PAS" evidence="10">
    <location>
        <begin position="223"/>
        <end position="295"/>
    </location>
</feature>
<dbReference type="Pfam" id="PF00196">
    <property type="entry name" value="GerE"/>
    <property type="match status" value="1"/>
</dbReference>
<feature type="modified residue" description="4-aspartylphosphate" evidence="6">
    <location>
        <position position="53"/>
    </location>
</feature>
<dbReference type="PROSITE" id="PS50113">
    <property type="entry name" value="PAC"/>
    <property type="match status" value="1"/>
</dbReference>
<reference evidence="12 13" key="1">
    <citation type="submission" date="2019-05" db="EMBL/GenBank/DDBJ databases">
        <authorList>
            <person name="Moore K."/>
            <person name="O'Neill P."/>
            <person name="Farbos A."/>
            <person name="Studholme D.J."/>
        </authorList>
    </citation>
    <scope>NUCLEOTIDE SEQUENCE [LARGE SCALE GENOMIC DNA]</scope>
    <source>
        <strain evidence="12 13">DSM 9128</strain>
    </source>
</reference>
<dbReference type="GO" id="GO:0006355">
    <property type="term" value="P:regulation of DNA-templated transcription"/>
    <property type="evidence" value="ECO:0007669"/>
    <property type="project" value="InterPro"/>
</dbReference>
<dbReference type="InterPro" id="IPR036890">
    <property type="entry name" value="HATPase_C_sf"/>
</dbReference>
<gene>
    <name evidence="12" type="ORF">FEA48_22305</name>
</gene>
<dbReference type="Proteomes" id="UP000307510">
    <property type="component" value="Unassembled WGS sequence"/>
</dbReference>
<evidence type="ECO:0000313" key="13">
    <source>
        <dbReference type="Proteomes" id="UP000307510"/>
    </source>
</evidence>
<feature type="domain" description="Response regulatory" evidence="9">
    <location>
        <begin position="3"/>
        <end position="118"/>
    </location>
</feature>
<dbReference type="PROSITE" id="PS50043">
    <property type="entry name" value="HTH_LUXR_2"/>
    <property type="match status" value="1"/>
</dbReference>
<protein>
    <submittedName>
        <fullName evidence="12">Response regulator</fullName>
    </submittedName>
</protein>
<comment type="caution">
    <text evidence="12">The sequence shown here is derived from an EMBL/GenBank/DDBJ whole genome shotgun (WGS) entry which is preliminary data.</text>
</comment>
<dbReference type="PROSITE" id="PS50112">
    <property type="entry name" value="PAS"/>
    <property type="match status" value="1"/>
</dbReference>
<dbReference type="Gene3D" id="3.40.50.2300">
    <property type="match status" value="1"/>
</dbReference>
<dbReference type="PANTHER" id="PTHR43214:SF41">
    <property type="entry name" value="NITRATE_NITRITE RESPONSE REGULATOR PROTEIN NARP"/>
    <property type="match status" value="1"/>
</dbReference>
<evidence type="ECO:0000259" key="9">
    <source>
        <dbReference type="PROSITE" id="PS50110"/>
    </source>
</evidence>
<dbReference type="NCBIfam" id="TIGR00229">
    <property type="entry name" value="sensory_box"/>
    <property type="match status" value="1"/>
</dbReference>
<dbReference type="SUPFAM" id="SSF52172">
    <property type="entry name" value="CheY-like"/>
    <property type="match status" value="1"/>
</dbReference>
<dbReference type="InterPro" id="IPR011006">
    <property type="entry name" value="CheY-like_superfamily"/>
</dbReference>
<keyword evidence="2" id="KW-0808">Transferase</keyword>
<evidence type="ECO:0000259" key="10">
    <source>
        <dbReference type="PROSITE" id="PS50112"/>
    </source>
</evidence>